<gene>
    <name evidence="3" type="primary">LOC106819118</name>
</gene>
<accession>A0ABM1F497</accession>
<evidence type="ECO:0000259" key="1">
    <source>
        <dbReference type="PROSITE" id="PS50004"/>
    </source>
</evidence>
<reference evidence="3" key="1">
    <citation type="submission" date="2025-08" db="UniProtKB">
        <authorList>
            <consortium name="RefSeq"/>
        </authorList>
    </citation>
    <scope>IDENTIFICATION</scope>
</reference>
<dbReference type="Proteomes" id="UP000695022">
    <property type="component" value="Unplaced"/>
</dbReference>
<dbReference type="InterPro" id="IPR000008">
    <property type="entry name" value="C2_dom"/>
</dbReference>
<keyword evidence="2" id="KW-1185">Reference proteome</keyword>
<sequence length="162" mass="18733">ISMRSLEERTLKFSLYDVDRHKKHNVIGHVLYHLRDLELAKDGRTIFKRDLEKEVNEVHSVVKVTMSHQNKPVKTKKTGVVKRSRDPAYNESFSFKLEADKLSTTSIAVVVMKYEPPPKADKLIGRVVLGSYMFARGKELEHWNEMTANQKEQIQQSHALTT</sequence>
<proteinExistence type="predicted"/>
<organism evidence="2 3">
    <name type="scientific">Priapulus caudatus</name>
    <name type="common">Priapulid worm</name>
    <dbReference type="NCBI Taxonomy" id="37621"/>
    <lineage>
        <taxon>Eukaryota</taxon>
        <taxon>Metazoa</taxon>
        <taxon>Ecdysozoa</taxon>
        <taxon>Scalidophora</taxon>
        <taxon>Priapulida</taxon>
        <taxon>Priapulimorpha</taxon>
        <taxon>Priapulimorphida</taxon>
        <taxon>Priapulidae</taxon>
        <taxon>Priapulus</taxon>
    </lineage>
</organism>
<dbReference type="RefSeq" id="XP_014679268.1">
    <property type="nucleotide sequence ID" value="XM_014823782.1"/>
</dbReference>
<feature type="non-terminal residue" evidence="3">
    <location>
        <position position="1"/>
    </location>
</feature>
<evidence type="ECO:0000313" key="3">
    <source>
        <dbReference type="RefSeq" id="XP_014679268.1"/>
    </source>
</evidence>
<dbReference type="Pfam" id="PF00168">
    <property type="entry name" value="C2"/>
    <property type="match status" value="2"/>
</dbReference>
<dbReference type="SUPFAM" id="SSF49562">
    <property type="entry name" value="C2 domain (Calcium/lipid-binding domain, CaLB)"/>
    <property type="match status" value="2"/>
</dbReference>
<protein>
    <submittedName>
        <fullName evidence="3">Synaptotagmin-15-like</fullName>
    </submittedName>
</protein>
<evidence type="ECO:0000313" key="2">
    <source>
        <dbReference type="Proteomes" id="UP000695022"/>
    </source>
</evidence>
<dbReference type="GeneID" id="106819118"/>
<dbReference type="PANTHER" id="PTHR10024">
    <property type="entry name" value="SYNAPTOTAGMIN"/>
    <property type="match status" value="1"/>
</dbReference>
<dbReference type="PANTHER" id="PTHR10024:SF234">
    <property type="entry name" value="SYNAPTOTAGMIN-15-RELATED"/>
    <property type="match status" value="1"/>
</dbReference>
<dbReference type="InterPro" id="IPR035892">
    <property type="entry name" value="C2_domain_sf"/>
</dbReference>
<dbReference type="Gene3D" id="2.60.40.150">
    <property type="entry name" value="C2 domain"/>
    <property type="match status" value="2"/>
</dbReference>
<name>A0ABM1F497_PRICU</name>
<dbReference type="PROSITE" id="PS50004">
    <property type="entry name" value="C2"/>
    <property type="match status" value="1"/>
</dbReference>
<feature type="domain" description="C2" evidence="1">
    <location>
        <begin position="7"/>
        <end position="144"/>
    </location>
</feature>